<name>A0A929L1Q8_9SPHI</name>
<evidence type="ECO:0000313" key="11">
    <source>
        <dbReference type="EMBL" id="MBE9664528.1"/>
    </source>
</evidence>
<dbReference type="InterPro" id="IPR000700">
    <property type="entry name" value="PAS-assoc_C"/>
</dbReference>
<dbReference type="InterPro" id="IPR003661">
    <property type="entry name" value="HisK_dim/P_dom"/>
</dbReference>
<keyword evidence="12" id="KW-1185">Reference proteome</keyword>
<dbReference type="PROSITE" id="PS50109">
    <property type="entry name" value="HIS_KIN"/>
    <property type="match status" value="1"/>
</dbReference>
<evidence type="ECO:0000256" key="6">
    <source>
        <dbReference type="SAM" id="Phobius"/>
    </source>
</evidence>
<dbReference type="PROSITE" id="PS50110">
    <property type="entry name" value="RESPONSE_REGULATORY"/>
    <property type="match status" value="1"/>
</dbReference>
<dbReference type="InterPro" id="IPR000014">
    <property type="entry name" value="PAS"/>
</dbReference>
<dbReference type="Gene3D" id="1.10.287.130">
    <property type="match status" value="1"/>
</dbReference>
<dbReference type="Pfam" id="PF00989">
    <property type="entry name" value="PAS"/>
    <property type="match status" value="1"/>
</dbReference>
<reference evidence="11" key="1">
    <citation type="submission" date="2020-10" db="EMBL/GenBank/DDBJ databases">
        <title>Mucilaginibacter mali sp. nov., isolated from rhizosphere soil of apple orchard.</title>
        <authorList>
            <person name="Lee J.-S."/>
            <person name="Kim H.S."/>
            <person name="Kim J.-S."/>
        </authorList>
    </citation>
    <scope>NUCLEOTIDE SEQUENCE</scope>
    <source>
        <strain evidence="11">KCTC 22746</strain>
    </source>
</reference>
<proteinExistence type="predicted"/>
<dbReference type="Pfam" id="PF00072">
    <property type="entry name" value="Response_reg"/>
    <property type="match status" value="1"/>
</dbReference>
<evidence type="ECO:0000256" key="3">
    <source>
        <dbReference type="ARBA" id="ARBA00022553"/>
    </source>
</evidence>
<evidence type="ECO:0000256" key="4">
    <source>
        <dbReference type="PROSITE-ProRule" id="PRU00169"/>
    </source>
</evidence>
<keyword evidence="6" id="KW-1133">Transmembrane helix</keyword>
<keyword evidence="3 4" id="KW-0597">Phosphoprotein</keyword>
<feature type="domain" description="PAC" evidence="10">
    <location>
        <begin position="487"/>
        <end position="540"/>
    </location>
</feature>
<dbReference type="RefSeq" id="WP_194113924.1">
    <property type="nucleotide sequence ID" value="NZ_JADFFL010000012.1"/>
</dbReference>
<feature type="transmembrane region" description="Helical" evidence="6">
    <location>
        <begin position="20"/>
        <end position="39"/>
    </location>
</feature>
<dbReference type="Gene3D" id="2.10.70.100">
    <property type="match status" value="2"/>
</dbReference>
<comment type="caution">
    <text evidence="11">The sequence shown here is derived from an EMBL/GenBank/DDBJ whole genome shotgun (WGS) entry which is preliminary data.</text>
</comment>
<dbReference type="Pfam" id="PF08447">
    <property type="entry name" value="PAS_3"/>
    <property type="match status" value="1"/>
</dbReference>
<gene>
    <name evidence="11" type="ORF">IRJ16_21790</name>
</gene>
<feature type="domain" description="Histidine kinase" evidence="7">
    <location>
        <begin position="682"/>
        <end position="902"/>
    </location>
</feature>
<feature type="domain" description="Response regulatory" evidence="8">
    <location>
        <begin position="927"/>
        <end position="1041"/>
    </location>
</feature>
<dbReference type="PANTHER" id="PTHR45339">
    <property type="entry name" value="HYBRID SIGNAL TRANSDUCTION HISTIDINE KINASE J"/>
    <property type="match status" value="1"/>
</dbReference>
<dbReference type="Pfam" id="PF00512">
    <property type="entry name" value="HisKA"/>
    <property type="match status" value="1"/>
</dbReference>
<comment type="catalytic activity">
    <reaction evidence="1">
        <text>ATP + protein L-histidine = ADP + protein N-phospho-L-histidine.</text>
        <dbReference type="EC" id="2.7.13.3"/>
    </reaction>
</comment>
<dbReference type="EC" id="2.7.13.3" evidence="2"/>
<organism evidence="11 12">
    <name type="scientific">Mucilaginibacter myungsuensis</name>
    <dbReference type="NCBI Taxonomy" id="649104"/>
    <lineage>
        <taxon>Bacteria</taxon>
        <taxon>Pseudomonadati</taxon>
        <taxon>Bacteroidota</taxon>
        <taxon>Sphingobacteriia</taxon>
        <taxon>Sphingobacteriales</taxon>
        <taxon>Sphingobacteriaceae</taxon>
        <taxon>Mucilaginibacter</taxon>
    </lineage>
</organism>
<dbReference type="PANTHER" id="PTHR45339:SF5">
    <property type="entry name" value="HISTIDINE KINASE"/>
    <property type="match status" value="1"/>
</dbReference>
<dbReference type="GO" id="GO:0006355">
    <property type="term" value="P:regulation of DNA-templated transcription"/>
    <property type="evidence" value="ECO:0007669"/>
    <property type="project" value="InterPro"/>
</dbReference>
<dbReference type="SMART" id="SM00388">
    <property type="entry name" value="HisKA"/>
    <property type="match status" value="1"/>
</dbReference>
<evidence type="ECO:0000259" key="7">
    <source>
        <dbReference type="PROSITE" id="PS50109"/>
    </source>
</evidence>
<dbReference type="InterPro" id="IPR011006">
    <property type="entry name" value="CheY-like_superfamily"/>
</dbReference>
<sequence>MYAKFGNIPAVPNGISTNILILAGFALVLIIAGAVMLLIKFRRLRKEDEGYDDDDASGPNNAGSRPFIKLPPLSPPEKQTLYNEKTPASNVAQFTAAISVPEPRTILRPVVDDTPAPTPIVPELVKPDTIVPTPVAVTETEIKPISDAKNIALLKSLNEVNAVISSLSDVVFEYDEDQICVNLWYNKLQPGAAELERFRGKKPGDLLAPDTTKALKDAIDISAANGVSTDVEFRSFYGDGKWSRAYVSPVFDKDNVFTGRTTALIIDITAEREEAEKAGAEYQRALDAQKVAKLGDWWYDLATKETYWADNLYKLLDIDALPKGTTHFEYYASSVVSEDRRAVYQFFADVEGKQHNESQHGITTAKGNSRYFRIVRGEPVRNAQGNITRVTGIIQDITENKSIERTIKRSQAELSEAQSAAKIGNWKWYLGQKNISWSDEVYHIYEVDPSSLKTGLSHFKLLLQYVHPEDKVILLTFLKNPANLRRTSYEFRIITPTGKLKFLSLIIAKIKDGEDGSVKSVMGTLQDVTDRKRAELNIRETEDNYKEILDGVKLAAVSLDRNGNILFCNKYLAGLLGYPQSKLVGLKWYEQFISENLQPVFAKWAEDSQAEPNYINPVICRNGEERVISWQNTTIYDEDGQIKQITCIGEDVTDQQKDRQQLIDAKNDAERASMFKSEFLSTMSHEIRTPMNAVIGTTELLLEENPRADQIGYLNTLKFSGENLLGIINDILDYNKIEAGKLELTRTQLNINKLVDNIKQSFAAKAAEKKLSINIEMANTIPQNITGDPIRITQILNNLVSNAIKFTHKGGITILIREDSRTENKVKLNFTVADTGIGIEPKNLDKIFEPFVQESQERRDYGGSGLGLAIIKRLIQLHGSDIKASSALGKGTQFNFVIEFEYQAEPVKKPVLNAVQKMQEGDLSGMKVLVVDDNKMNILIASRFLNKWHINISEANNGLVATQMAENNDYDLILMDLQMPVMDGFEATQIIKSKQPRLPIIALTADAMPETFAKTRNYGMDDYLTKPFMPEILFEKIARHYRMAV</sequence>
<feature type="modified residue" description="4-aspartylphosphate" evidence="4">
    <location>
        <position position="976"/>
    </location>
</feature>
<dbReference type="EMBL" id="JADFFL010000012">
    <property type="protein sequence ID" value="MBE9664528.1"/>
    <property type="molecule type" value="Genomic_DNA"/>
</dbReference>
<evidence type="ECO:0000256" key="1">
    <source>
        <dbReference type="ARBA" id="ARBA00000085"/>
    </source>
</evidence>
<dbReference type="Gene3D" id="3.30.565.10">
    <property type="entry name" value="Histidine kinase-like ATPase, C-terminal domain"/>
    <property type="match status" value="1"/>
</dbReference>
<feature type="domain" description="PAC" evidence="10">
    <location>
        <begin position="608"/>
        <end position="664"/>
    </location>
</feature>
<evidence type="ECO:0000256" key="5">
    <source>
        <dbReference type="SAM" id="MobiDB-lite"/>
    </source>
</evidence>
<dbReference type="InterPro" id="IPR013767">
    <property type="entry name" value="PAS_fold"/>
</dbReference>
<dbReference type="SUPFAM" id="SSF52172">
    <property type="entry name" value="CheY-like"/>
    <property type="match status" value="1"/>
</dbReference>
<dbReference type="InterPro" id="IPR004358">
    <property type="entry name" value="Sig_transdc_His_kin-like_C"/>
</dbReference>
<dbReference type="InterPro" id="IPR005467">
    <property type="entry name" value="His_kinase_dom"/>
</dbReference>
<accession>A0A929L1Q8</accession>
<dbReference type="Pfam" id="PF13426">
    <property type="entry name" value="PAS_9"/>
    <property type="match status" value="1"/>
</dbReference>
<dbReference type="PRINTS" id="PR00344">
    <property type="entry name" value="BCTRLSENSOR"/>
</dbReference>
<dbReference type="InterPro" id="IPR001610">
    <property type="entry name" value="PAC"/>
</dbReference>
<feature type="region of interest" description="Disordered" evidence="5">
    <location>
        <begin position="49"/>
        <end position="70"/>
    </location>
</feature>
<evidence type="ECO:0000313" key="12">
    <source>
        <dbReference type="Proteomes" id="UP000622475"/>
    </source>
</evidence>
<dbReference type="InterPro" id="IPR035965">
    <property type="entry name" value="PAS-like_dom_sf"/>
</dbReference>
<dbReference type="Gene3D" id="3.30.450.20">
    <property type="entry name" value="PAS domain"/>
    <property type="match status" value="4"/>
</dbReference>
<dbReference type="InterPro" id="IPR036097">
    <property type="entry name" value="HisK_dim/P_sf"/>
</dbReference>
<dbReference type="CDD" id="cd00082">
    <property type="entry name" value="HisKA"/>
    <property type="match status" value="1"/>
</dbReference>
<dbReference type="SMART" id="SM00091">
    <property type="entry name" value="PAS"/>
    <property type="match status" value="1"/>
</dbReference>
<dbReference type="CDD" id="cd00130">
    <property type="entry name" value="PAS"/>
    <property type="match status" value="1"/>
</dbReference>
<dbReference type="AlphaFoldDB" id="A0A929L1Q8"/>
<dbReference type="SUPFAM" id="SSF55785">
    <property type="entry name" value="PYP-like sensor domain (PAS domain)"/>
    <property type="match status" value="4"/>
</dbReference>
<dbReference type="Proteomes" id="UP000622475">
    <property type="component" value="Unassembled WGS sequence"/>
</dbReference>
<dbReference type="InterPro" id="IPR013655">
    <property type="entry name" value="PAS_fold_3"/>
</dbReference>
<dbReference type="SUPFAM" id="SSF55874">
    <property type="entry name" value="ATPase domain of HSP90 chaperone/DNA topoisomerase II/histidine kinase"/>
    <property type="match status" value="1"/>
</dbReference>
<dbReference type="FunFam" id="3.30.565.10:FF:000010">
    <property type="entry name" value="Sensor histidine kinase RcsC"/>
    <property type="match status" value="1"/>
</dbReference>
<dbReference type="NCBIfam" id="TIGR00229">
    <property type="entry name" value="sensory_box"/>
    <property type="match status" value="1"/>
</dbReference>
<dbReference type="InterPro" id="IPR036890">
    <property type="entry name" value="HATPase_C_sf"/>
</dbReference>
<dbReference type="Gene3D" id="3.40.50.2300">
    <property type="match status" value="1"/>
</dbReference>
<dbReference type="PROSITE" id="PS50112">
    <property type="entry name" value="PAS"/>
    <property type="match status" value="1"/>
</dbReference>
<evidence type="ECO:0000259" key="9">
    <source>
        <dbReference type="PROSITE" id="PS50112"/>
    </source>
</evidence>
<dbReference type="SMART" id="SM00387">
    <property type="entry name" value="HATPase_c"/>
    <property type="match status" value="1"/>
</dbReference>
<protein>
    <recommendedName>
        <fullName evidence="2">histidine kinase</fullName>
        <ecNumber evidence="2">2.7.13.3</ecNumber>
    </recommendedName>
</protein>
<dbReference type="InterPro" id="IPR001789">
    <property type="entry name" value="Sig_transdc_resp-reg_receiver"/>
</dbReference>
<keyword evidence="6" id="KW-0812">Transmembrane</keyword>
<dbReference type="SUPFAM" id="SSF47384">
    <property type="entry name" value="Homodimeric domain of signal transducing histidine kinase"/>
    <property type="match status" value="1"/>
</dbReference>
<dbReference type="InterPro" id="IPR003594">
    <property type="entry name" value="HATPase_dom"/>
</dbReference>
<dbReference type="CDD" id="cd16922">
    <property type="entry name" value="HATPase_EvgS-ArcB-TorS-like"/>
    <property type="match status" value="1"/>
</dbReference>
<dbReference type="Pfam" id="PF02518">
    <property type="entry name" value="HATPase_c"/>
    <property type="match status" value="1"/>
</dbReference>
<keyword evidence="6" id="KW-0472">Membrane</keyword>
<feature type="domain" description="PAS" evidence="9">
    <location>
        <begin position="541"/>
        <end position="585"/>
    </location>
</feature>
<dbReference type="SMART" id="SM00448">
    <property type="entry name" value="REC"/>
    <property type="match status" value="1"/>
</dbReference>
<evidence type="ECO:0000259" key="10">
    <source>
        <dbReference type="PROSITE" id="PS50113"/>
    </source>
</evidence>
<feature type="domain" description="PAC" evidence="10">
    <location>
        <begin position="356"/>
        <end position="409"/>
    </location>
</feature>
<dbReference type="CDD" id="cd17546">
    <property type="entry name" value="REC_hyHK_CKI1_RcsC-like"/>
    <property type="match status" value="1"/>
</dbReference>
<dbReference type="PROSITE" id="PS50113">
    <property type="entry name" value="PAC"/>
    <property type="match status" value="3"/>
</dbReference>
<evidence type="ECO:0000256" key="2">
    <source>
        <dbReference type="ARBA" id="ARBA00012438"/>
    </source>
</evidence>
<dbReference type="SMART" id="SM00086">
    <property type="entry name" value="PAC"/>
    <property type="match status" value="4"/>
</dbReference>
<evidence type="ECO:0000259" key="8">
    <source>
        <dbReference type="PROSITE" id="PS50110"/>
    </source>
</evidence>
<dbReference type="GO" id="GO:0000155">
    <property type="term" value="F:phosphorelay sensor kinase activity"/>
    <property type="evidence" value="ECO:0007669"/>
    <property type="project" value="InterPro"/>
</dbReference>